<dbReference type="EMBL" id="CP001344">
    <property type="protein sequence ID" value="ACL46335.1"/>
    <property type="molecule type" value="Genomic_DNA"/>
</dbReference>
<proteinExistence type="predicted"/>
<name>B8HVM3_CYAP4</name>
<dbReference type="STRING" id="395961.Cyan7425_4021"/>
<organism evidence="1">
    <name type="scientific">Cyanothece sp. (strain PCC 7425 / ATCC 29141)</name>
    <dbReference type="NCBI Taxonomy" id="395961"/>
    <lineage>
        <taxon>Bacteria</taxon>
        <taxon>Bacillati</taxon>
        <taxon>Cyanobacteriota</taxon>
        <taxon>Cyanophyceae</taxon>
        <taxon>Gomontiellales</taxon>
        <taxon>Cyanothecaceae</taxon>
        <taxon>Cyanothece</taxon>
    </lineage>
</organism>
<reference evidence="1" key="1">
    <citation type="submission" date="2009-01" db="EMBL/GenBank/DDBJ databases">
        <title>Complete sequence of chromosome Cyanothece sp. PCC 7425.</title>
        <authorList>
            <consortium name="US DOE Joint Genome Institute"/>
            <person name="Lucas S."/>
            <person name="Copeland A."/>
            <person name="Lapidus A."/>
            <person name="Glavina del Rio T."/>
            <person name="Dalin E."/>
            <person name="Tice H."/>
            <person name="Bruce D."/>
            <person name="Goodwin L."/>
            <person name="Pitluck S."/>
            <person name="Sims D."/>
            <person name="Meineke L."/>
            <person name="Brettin T."/>
            <person name="Detter J.C."/>
            <person name="Han C."/>
            <person name="Larimer F."/>
            <person name="Land M."/>
            <person name="Hauser L."/>
            <person name="Kyrpides N."/>
            <person name="Ovchinnikova G."/>
            <person name="Liberton M."/>
            <person name="Stoeckel J."/>
            <person name="Banerjee A."/>
            <person name="Singh A."/>
            <person name="Page L."/>
            <person name="Sato H."/>
            <person name="Zhao L."/>
            <person name="Sherman L."/>
            <person name="Pakrasi H."/>
            <person name="Richardson P."/>
        </authorList>
    </citation>
    <scope>NUCLEOTIDE SEQUENCE</scope>
    <source>
        <strain evidence="1">PCC 7425</strain>
    </source>
</reference>
<sequence>MPELKNSVVHRGGATARYVAPEKTNIYFEEDLETGSVDFKFSIPASRGKTDIILEISLDDFCKILLELVNNSKGSSNLFKYLPVLTEVVNAVTKMNIEKINELQALINLRNN</sequence>
<gene>
    <name evidence="1" type="ordered locus">Cyan7425_4021</name>
</gene>
<evidence type="ECO:0000313" key="1">
    <source>
        <dbReference type="EMBL" id="ACL46335.1"/>
    </source>
</evidence>
<protein>
    <submittedName>
        <fullName evidence="1">Uncharacterized protein</fullName>
    </submittedName>
</protein>
<dbReference type="HOGENOM" id="CLU_2141755_0_0_3"/>
<dbReference type="AlphaFoldDB" id="B8HVM3"/>
<dbReference type="KEGG" id="cyn:Cyan7425_4021"/>
<accession>B8HVM3</accession>